<keyword evidence="2" id="KW-1185">Reference proteome</keyword>
<proteinExistence type="predicted"/>
<dbReference type="AlphaFoldDB" id="A0A9J5W7H7"/>
<evidence type="ECO:0000313" key="2">
    <source>
        <dbReference type="Proteomes" id="UP000824120"/>
    </source>
</evidence>
<dbReference type="OrthoDB" id="1733298at2759"/>
<evidence type="ECO:0000313" key="1">
    <source>
        <dbReference type="EMBL" id="KAG5571180.1"/>
    </source>
</evidence>
<evidence type="ECO:0008006" key="3">
    <source>
        <dbReference type="Google" id="ProtNLM"/>
    </source>
</evidence>
<gene>
    <name evidence="1" type="ORF">H5410_060946</name>
</gene>
<reference evidence="1 2" key="1">
    <citation type="submission" date="2020-09" db="EMBL/GenBank/DDBJ databases">
        <title>De no assembly of potato wild relative species, Solanum commersonii.</title>
        <authorList>
            <person name="Cho K."/>
        </authorList>
    </citation>
    <scope>NUCLEOTIDE SEQUENCE [LARGE SCALE GENOMIC DNA]</scope>
    <source>
        <strain evidence="1">LZ3.2</strain>
        <tissue evidence="1">Leaf</tissue>
    </source>
</reference>
<organism evidence="1 2">
    <name type="scientific">Solanum commersonii</name>
    <name type="common">Commerson's wild potato</name>
    <name type="synonym">Commerson's nightshade</name>
    <dbReference type="NCBI Taxonomy" id="4109"/>
    <lineage>
        <taxon>Eukaryota</taxon>
        <taxon>Viridiplantae</taxon>
        <taxon>Streptophyta</taxon>
        <taxon>Embryophyta</taxon>
        <taxon>Tracheophyta</taxon>
        <taxon>Spermatophyta</taxon>
        <taxon>Magnoliopsida</taxon>
        <taxon>eudicotyledons</taxon>
        <taxon>Gunneridae</taxon>
        <taxon>Pentapetalae</taxon>
        <taxon>asterids</taxon>
        <taxon>lamiids</taxon>
        <taxon>Solanales</taxon>
        <taxon>Solanaceae</taxon>
        <taxon>Solanoideae</taxon>
        <taxon>Solaneae</taxon>
        <taxon>Solanum</taxon>
    </lineage>
</organism>
<name>A0A9J5W7H7_SOLCO</name>
<protein>
    <recommendedName>
        <fullName evidence="3">RNase H type-1 domain-containing protein</fullName>
    </recommendedName>
</protein>
<accession>A0A9J5W7H7</accession>
<sequence length="143" mass="16166">MIWNYFSNAAGLHGPWVQLKQTVQKRNIILHGGRCHYEKVIVDINDTIHKFTCFTFPFFQKFSKNCSQMVVVLENWKPSYSHRIVKWSPPPSVCDKYNTDGASKGNPGPSSAAFYGKGLPESINLVVEAVAIKEGIEFCIKEI</sequence>
<comment type="caution">
    <text evidence="1">The sequence shown here is derived from an EMBL/GenBank/DDBJ whole genome shotgun (WGS) entry which is preliminary data.</text>
</comment>
<dbReference type="EMBL" id="JACXVP010000012">
    <property type="protein sequence ID" value="KAG5571180.1"/>
    <property type="molecule type" value="Genomic_DNA"/>
</dbReference>
<dbReference type="Proteomes" id="UP000824120">
    <property type="component" value="Chromosome 12"/>
</dbReference>